<comment type="caution">
    <text evidence="2">The sequence shown here is derived from an EMBL/GenBank/DDBJ whole genome shotgun (WGS) entry which is preliminary data.</text>
</comment>
<name>A0A830HSV2_9CHLO</name>
<proteinExistence type="predicted"/>
<gene>
    <name evidence="2" type="ORF">PPROV_000928700</name>
</gene>
<reference evidence="2" key="1">
    <citation type="submission" date="2020-10" db="EMBL/GenBank/DDBJ databases">
        <title>Unveiling of a novel bifunctional photoreceptor, Dualchrome1, isolated from a cosmopolitan green alga.</title>
        <authorList>
            <person name="Suzuki S."/>
            <person name="Kawachi M."/>
        </authorList>
    </citation>
    <scope>NUCLEOTIDE SEQUENCE</scope>
    <source>
        <strain evidence="2">NIES 2893</strain>
    </source>
</reference>
<evidence type="ECO:0000313" key="3">
    <source>
        <dbReference type="Proteomes" id="UP000660262"/>
    </source>
</evidence>
<feature type="region of interest" description="Disordered" evidence="1">
    <location>
        <begin position="251"/>
        <end position="273"/>
    </location>
</feature>
<evidence type="ECO:0000256" key="1">
    <source>
        <dbReference type="SAM" id="MobiDB-lite"/>
    </source>
</evidence>
<protein>
    <submittedName>
        <fullName evidence="2">Uncharacterized protein</fullName>
    </submittedName>
</protein>
<evidence type="ECO:0000313" key="2">
    <source>
        <dbReference type="EMBL" id="GHP10556.1"/>
    </source>
</evidence>
<organism evidence="2 3">
    <name type="scientific">Pycnococcus provasolii</name>
    <dbReference type="NCBI Taxonomy" id="41880"/>
    <lineage>
        <taxon>Eukaryota</taxon>
        <taxon>Viridiplantae</taxon>
        <taxon>Chlorophyta</taxon>
        <taxon>Pseudoscourfieldiophyceae</taxon>
        <taxon>Pseudoscourfieldiales</taxon>
        <taxon>Pycnococcaceae</taxon>
        <taxon>Pycnococcus</taxon>
    </lineage>
</organism>
<dbReference type="Proteomes" id="UP000660262">
    <property type="component" value="Unassembled WGS sequence"/>
</dbReference>
<keyword evidence="3" id="KW-1185">Reference proteome</keyword>
<accession>A0A830HSV2</accession>
<dbReference type="AlphaFoldDB" id="A0A830HSV2"/>
<dbReference type="EMBL" id="BNJQ01000030">
    <property type="protein sequence ID" value="GHP10556.1"/>
    <property type="molecule type" value="Genomic_DNA"/>
</dbReference>
<sequence>MSPSLALMRSSMCEFAEELRQVLVLSSLNSSSAAPSSSFPWTQCDESHSTPLLSQSSSSSFTEFSSFVIEDGRMVRRCARLAAEAGLLHHLDNEQRVDVIRAFTQRVRVQANAPVPNECALYKAIDAGVLPPTIPAERSVLDFQLSINEHLVNKSLAVLERSTSQRVKVTVPREAARKLDIETIRLAIVKSLRESSPVARFVIAYIESEDKSLLRGQVRDSLVELLSAANAQFESLGINANNALRPLLAALSTDQSSGDDEEKSPETEGLRHRKISEAIEEAITRVRELKLGNASNKSLESAISSASTALAFAKNALQGTAPKDISSILSTFGHLDGIAGTLNAVKIPSFDDVVEMLMSEYTISTGGAEAMKAMFSRLDPTSLISLLRDHVQGGLLQAASGDVMDSMRKSIQKWVSKLDTDEMLRAIRAMFASSRSLDMHHFREMLTTLAIDARKVAHGA</sequence>